<comment type="caution">
    <text evidence="3">The sequence shown here is derived from an EMBL/GenBank/DDBJ whole genome shotgun (WGS) entry which is preliminary data.</text>
</comment>
<dbReference type="InterPro" id="IPR007608">
    <property type="entry name" value="Senescence_reg_S40"/>
</dbReference>
<evidence type="ECO:0000256" key="2">
    <source>
        <dbReference type="SAM" id="MobiDB-lite"/>
    </source>
</evidence>
<dbReference type="PANTHER" id="PTHR33083:SF123">
    <property type="entry name" value="EXPRESSED PROTEIN"/>
    <property type="match status" value="1"/>
</dbReference>
<accession>A0AAW1PPS1</accession>
<dbReference type="Pfam" id="PF04520">
    <property type="entry name" value="Senescence_reg"/>
    <property type="match status" value="1"/>
</dbReference>
<feature type="region of interest" description="Disordered" evidence="2">
    <location>
        <begin position="1"/>
        <end position="28"/>
    </location>
</feature>
<organism evidence="3 4">
    <name type="scientific">[Myrmecia] bisecta</name>
    <dbReference type="NCBI Taxonomy" id="41462"/>
    <lineage>
        <taxon>Eukaryota</taxon>
        <taxon>Viridiplantae</taxon>
        <taxon>Chlorophyta</taxon>
        <taxon>core chlorophytes</taxon>
        <taxon>Trebouxiophyceae</taxon>
        <taxon>Trebouxiales</taxon>
        <taxon>Trebouxiaceae</taxon>
        <taxon>Myrmecia</taxon>
    </lineage>
</organism>
<comment type="similarity">
    <text evidence="1">Belongs to the senescence regulator S40 family.</text>
</comment>
<reference evidence="3 4" key="1">
    <citation type="journal article" date="2024" name="Nat. Commun.">
        <title>Phylogenomics reveals the evolutionary origins of lichenization in chlorophyte algae.</title>
        <authorList>
            <person name="Puginier C."/>
            <person name="Libourel C."/>
            <person name="Otte J."/>
            <person name="Skaloud P."/>
            <person name="Haon M."/>
            <person name="Grisel S."/>
            <person name="Petersen M."/>
            <person name="Berrin J.G."/>
            <person name="Delaux P.M."/>
            <person name="Dal Grande F."/>
            <person name="Keller J."/>
        </authorList>
    </citation>
    <scope>NUCLEOTIDE SEQUENCE [LARGE SCALE GENOMIC DNA]</scope>
    <source>
        <strain evidence="3 4">SAG 2043</strain>
    </source>
</reference>
<dbReference type="AlphaFoldDB" id="A0AAW1PPS1"/>
<protein>
    <submittedName>
        <fullName evidence="3">Uncharacterized protein</fullName>
    </submittedName>
</protein>
<evidence type="ECO:0000313" key="4">
    <source>
        <dbReference type="Proteomes" id="UP001489004"/>
    </source>
</evidence>
<sequence length="207" mass="22234">MDRSLGSAEWSEADVWEPLSAEDSVSDEAAIDETTIARTGGLSEQLSSIAAAHQSQLTLPQPFFSRDASPPPRSTSLQPFASFSSRKRALQRTPELQAGALQPAVSESAALSPTSPLGFSKRPHLEQEEADGSDDDEETGFVPPHLMAQSLPIALTSRDLRFQPGSVLEGAGRKLRGFDAIRVRTAVMQQTGFLEPNAFPMGATIKE</sequence>
<evidence type="ECO:0000256" key="1">
    <source>
        <dbReference type="ARBA" id="ARBA00034773"/>
    </source>
</evidence>
<feature type="compositionally biased region" description="Polar residues" evidence="2">
    <location>
        <begin position="74"/>
        <end position="84"/>
    </location>
</feature>
<dbReference type="PANTHER" id="PTHR33083">
    <property type="entry name" value="EXPRESSED PROTEIN"/>
    <property type="match status" value="1"/>
</dbReference>
<evidence type="ECO:0000313" key="3">
    <source>
        <dbReference type="EMBL" id="KAK9811629.1"/>
    </source>
</evidence>
<dbReference type="EMBL" id="JALJOR010000009">
    <property type="protein sequence ID" value="KAK9811629.1"/>
    <property type="molecule type" value="Genomic_DNA"/>
</dbReference>
<gene>
    <name evidence="3" type="ORF">WJX72_007254</name>
</gene>
<keyword evidence="4" id="KW-1185">Reference proteome</keyword>
<dbReference type="Proteomes" id="UP001489004">
    <property type="component" value="Unassembled WGS sequence"/>
</dbReference>
<proteinExistence type="inferred from homology"/>
<dbReference type="GO" id="GO:0010150">
    <property type="term" value="P:leaf senescence"/>
    <property type="evidence" value="ECO:0007669"/>
    <property type="project" value="UniProtKB-ARBA"/>
</dbReference>
<name>A0AAW1PPS1_9CHLO</name>
<feature type="compositionally biased region" description="Acidic residues" evidence="2">
    <location>
        <begin position="128"/>
        <end position="139"/>
    </location>
</feature>
<feature type="region of interest" description="Disordered" evidence="2">
    <location>
        <begin position="60"/>
        <end position="143"/>
    </location>
</feature>